<dbReference type="SUPFAM" id="SSF48498">
    <property type="entry name" value="Tetracyclin repressor-like, C-terminal domain"/>
    <property type="match status" value="1"/>
</dbReference>
<dbReference type="PANTHER" id="PTHR30055">
    <property type="entry name" value="HTH-TYPE TRANSCRIPTIONAL REGULATOR RUTR"/>
    <property type="match status" value="1"/>
</dbReference>
<dbReference type="PANTHER" id="PTHR30055:SF151">
    <property type="entry name" value="TRANSCRIPTIONAL REGULATORY PROTEIN"/>
    <property type="match status" value="1"/>
</dbReference>
<dbReference type="InterPro" id="IPR036271">
    <property type="entry name" value="Tet_transcr_reg_TetR-rel_C_sf"/>
</dbReference>
<evidence type="ECO:0000256" key="1">
    <source>
        <dbReference type="ARBA" id="ARBA00023015"/>
    </source>
</evidence>
<keyword evidence="1" id="KW-0805">Transcription regulation</keyword>
<feature type="domain" description="HTH tetR-type" evidence="5">
    <location>
        <begin position="30"/>
        <end position="90"/>
    </location>
</feature>
<dbReference type="GO" id="GO:0045892">
    <property type="term" value="P:negative regulation of DNA-templated transcription"/>
    <property type="evidence" value="ECO:0007669"/>
    <property type="project" value="InterPro"/>
</dbReference>
<protein>
    <submittedName>
        <fullName evidence="6">Transcriptional regulator, TetR family</fullName>
    </submittedName>
</protein>
<dbReference type="GO" id="GO:0003700">
    <property type="term" value="F:DNA-binding transcription factor activity"/>
    <property type="evidence" value="ECO:0007669"/>
    <property type="project" value="TreeGrafter"/>
</dbReference>
<dbReference type="SUPFAM" id="SSF46689">
    <property type="entry name" value="Homeodomain-like"/>
    <property type="match status" value="1"/>
</dbReference>
<evidence type="ECO:0000313" key="7">
    <source>
        <dbReference type="Proteomes" id="UP000219565"/>
    </source>
</evidence>
<evidence type="ECO:0000256" key="4">
    <source>
        <dbReference type="PROSITE-ProRule" id="PRU00335"/>
    </source>
</evidence>
<dbReference type="RefSeq" id="WP_097245632.1">
    <property type="nucleotide sequence ID" value="NZ_JAMTCV010000015.1"/>
</dbReference>
<gene>
    <name evidence="6" type="ORF">SAMN04244553_3298</name>
</gene>
<dbReference type="PRINTS" id="PR00455">
    <property type="entry name" value="HTHTETR"/>
</dbReference>
<dbReference type="InterPro" id="IPR050109">
    <property type="entry name" value="HTH-type_TetR-like_transc_reg"/>
</dbReference>
<sequence>MTTSDEAALPKSVELLWRLDQPGGRGPKRGLTLDQILAAAIEVADAEGYAALSMNRVAKQLGFTAMSLYRYVDSKNTLVELLLDRVIGDPPKIPPGTPWRTGLEYWARSEFEVIGRHPWWLDIPLKAPPMGPNNMAWLEAGLATLVDTPVPEPVRLQLVMNLSLYVIGRRWAASNVVGGADGEQDFTVALRRVLDPQRFPAVLSALAHSAFEQDDIDWEKADFEFGLARMLDGYESLIRSFES</sequence>
<dbReference type="Gene3D" id="1.10.357.10">
    <property type="entry name" value="Tetracycline Repressor, domain 2"/>
    <property type="match status" value="1"/>
</dbReference>
<feature type="DNA-binding region" description="H-T-H motif" evidence="4">
    <location>
        <begin position="53"/>
        <end position="72"/>
    </location>
</feature>
<organism evidence="6 7">
    <name type="scientific">Nocardia amikacinitolerans</name>
    <dbReference type="NCBI Taxonomy" id="756689"/>
    <lineage>
        <taxon>Bacteria</taxon>
        <taxon>Bacillati</taxon>
        <taxon>Actinomycetota</taxon>
        <taxon>Actinomycetes</taxon>
        <taxon>Mycobacteriales</taxon>
        <taxon>Nocardiaceae</taxon>
        <taxon>Nocardia</taxon>
    </lineage>
</organism>
<dbReference type="Proteomes" id="UP000219565">
    <property type="component" value="Unassembled WGS sequence"/>
</dbReference>
<evidence type="ECO:0000313" key="6">
    <source>
        <dbReference type="EMBL" id="SNY81694.1"/>
    </source>
</evidence>
<dbReference type="InterPro" id="IPR004111">
    <property type="entry name" value="Repressor_TetR_C"/>
</dbReference>
<keyword evidence="7" id="KW-1185">Reference proteome</keyword>
<dbReference type="InterPro" id="IPR001647">
    <property type="entry name" value="HTH_TetR"/>
</dbReference>
<proteinExistence type="predicted"/>
<dbReference type="EMBL" id="OBEG01000003">
    <property type="protein sequence ID" value="SNY81694.1"/>
    <property type="molecule type" value="Genomic_DNA"/>
</dbReference>
<dbReference type="InterPro" id="IPR009057">
    <property type="entry name" value="Homeodomain-like_sf"/>
</dbReference>
<dbReference type="PROSITE" id="PS50977">
    <property type="entry name" value="HTH_TETR_2"/>
    <property type="match status" value="1"/>
</dbReference>
<dbReference type="GO" id="GO:0000976">
    <property type="term" value="F:transcription cis-regulatory region binding"/>
    <property type="evidence" value="ECO:0007669"/>
    <property type="project" value="TreeGrafter"/>
</dbReference>
<evidence type="ECO:0000256" key="3">
    <source>
        <dbReference type="ARBA" id="ARBA00023163"/>
    </source>
</evidence>
<dbReference type="AlphaFoldDB" id="A0A285LA02"/>
<dbReference type="STRING" id="1379680.GCA_001612615_04816"/>
<dbReference type="OrthoDB" id="3614211at2"/>
<keyword evidence="2 4" id="KW-0238">DNA-binding</keyword>
<evidence type="ECO:0000259" key="5">
    <source>
        <dbReference type="PROSITE" id="PS50977"/>
    </source>
</evidence>
<accession>A0A285LA02</accession>
<dbReference type="Gene3D" id="1.10.10.60">
    <property type="entry name" value="Homeodomain-like"/>
    <property type="match status" value="1"/>
</dbReference>
<dbReference type="Pfam" id="PF00440">
    <property type="entry name" value="TetR_N"/>
    <property type="match status" value="1"/>
</dbReference>
<evidence type="ECO:0000256" key="2">
    <source>
        <dbReference type="ARBA" id="ARBA00023125"/>
    </source>
</evidence>
<reference evidence="7" key="1">
    <citation type="submission" date="2017-09" db="EMBL/GenBank/DDBJ databases">
        <authorList>
            <person name="Varghese N."/>
            <person name="Submissions S."/>
        </authorList>
    </citation>
    <scope>NUCLEOTIDE SEQUENCE [LARGE SCALE GENOMIC DNA]</scope>
    <source>
        <strain evidence="7">DSM 45537</strain>
    </source>
</reference>
<keyword evidence="3" id="KW-0804">Transcription</keyword>
<dbReference type="Pfam" id="PF02909">
    <property type="entry name" value="TetR_C_1"/>
    <property type="match status" value="1"/>
</dbReference>
<name>A0A285LA02_9NOCA</name>